<dbReference type="Proteomes" id="UP000054350">
    <property type="component" value="Unassembled WGS sequence"/>
</dbReference>
<reference evidence="3" key="2">
    <citation type="submission" date="2009-11" db="EMBL/GenBank/DDBJ databases">
        <title>The Genome Sequence of Allomyces macrogynus strain ATCC 38327.</title>
        <authorList>
            <consortium name="The Broad Institute Genome Sequencing Platform"/>
            <person name="Russ C."/>
            <person name="Cuomo C."/>
            <person name="Shea T."/>
            <person name="Young S.K."/>
            <person name="Zeng Q."/>
            <person name="Koehrsen M."/>
            <person name="Haas B."/>
            <person name="Borodovsky M."/>
            <person name="Guigo R."/>
            <person name="Alvarado L."/>
            <person name="Berlin A."/>
            <person name="Borenstein D."/>
            <person name="Chen Z."/>
            <person name="Engels R."/>
            <person name="Freedman E."/>
            <person name="Gellesch M."/>
            <person name="Goldberg J."/>
            <person name="Griggs A."/>
            <person name="Gujja S."/>
            <person name="Heiman D."/>
            <person name="Hepburn T."/>
            <person name="Howarth C."/>
            <person name="Jen D."/>
            <person name="Larson L."/>
            <person name="Lewis B."/>
            <person name="Mehta T."/>
            <person name="Park D."/>
            <person name="Pearson M."/>
            <person name="Roberts A."/>
            <person name="Saif S."/>
            <person name="Shenoy N."/>
            <person name="Sisk P."/>
            <person name="Stolte C."/>
            <person name="Sykes S."/>
            <person name="Walk T."/>
            <person name="White J."/>
            <person name="Yandava C."/>
            <person name="Burger G."/>
            <person name="Gray M.W."/>
            <person name="Holland P.W.H."/>
            <person name="King N."/>
            <person name="Lang F.B.F."/>
            <person name="Roger A.J."/>
            <person name="Ruiz-Trillo I."/>
            <person name="Lander E."/>
            <person name="Nusbaum C."/>
        </authorList>
    </citation>
    <scope>NUCLEOTIDE SEQUENCE [LARGE SCALE GENOMIC DNA]</scope>
    <source>
        <strain evidence="3">ATCC 38327</strain>
    </source>
</reference>
<protein>
    <submittedName>
        <fullName evidence="2">Uncharacterized protein</fullName>
    </submittedName>
</protein>
<proteinExistence type="predicted"/>
<evidence type="ECO:0000313" key="3">
    <source>
        <dbReference type="Proteomes" id="UP000054350"/>
    </source>
</evidence>
<reference evidence="2 3" key="1">
    <citation type="submission" date="2009-11" db="EMBL/GenBank/DDBJ databases">
        <title>Annotation of Allomyces macrogynus ATCC 38327.</title>
        <authorList>
            <consortium name="The Broad Institute Genome Sequencing Platform"/>
            <person name="Russ C."/>
            <person name="Cuomo C."/>
            <person name="Burger G."/>
            <person name="Gray M.W."/>
            <person name="Holland P.W.H."/>
            <person name="King N."/>
            <person name="Lang F.B.F."/>
            <person name="Roger A.J."/>
            <person name="Ruiz-Trillo I."/>
            <person name="Young S.K."/>
            <person name="Zeng Q."/>
            <person name="Gargeya S."/>
            <person name="Fitzgerald M."/>
            <person name="Haas B."/>
            <person name="Abouelleil A."/>
            <person name="Alvarado L."/>
            <person name="Arachchi H.M."/>
            <person name="Berlin A."/>
            <person name="Chapman S.B."/>
            <person name="Gearin G."/>
            <person name="Goldberg J."/>
            <person name="Griggs A."/>
            <person name="Gujja S."/>
            <person name="Hansen M."/>
            <person name="Heiman D."/>
            <person name="Howarth C."/>
            <person name="Larimer J."/>
            <person name="Lui A."/>
            <person name="MacDonald P.J.P."/>
            <person name="McCowen C."/>
            <person name="Montmayeur A."/>
            <person name="Murphy C."/>
            <person name="Neiman D."/>
            <person name="Pearson M."/>
            <person name="Priest M."/>
            <person name="Roberts A."/>
            <person name="Saif S."/>
            <person name="Shea T."/>
            <person name="Sisk P."/>
            <person name="Stolte C."/>
            <person name="Sykes S."/>
            <person name="Wortman J."/>
            <person name="Nusbaum C."/>
            <person name="Birren B."/>
        </authorList>
    </citation>
    <scope>NUCLEOTIDE SEQUENCE [LARGE SCALE GENOMIC DNA]</scope>
    <source>
        <strain evidence="2 3">ATCC 38327</strain>
    </source>
</reference>
<sequence>MASAASPQMRAPGTAATTPTPSASRAASPALPLPPRSLDPTKHPLANAPTPEQLRDFVVPLHGYAVHLNEPEPGYVRLFPWCVLSAGLGD</sequence>
<dbReference type="EMBL" id="GG745364">
    <property type="protein sequence ID" value="KNE70197.1"/>
    <property type="molecule type" value="Genomic_DNA"/>
</dbReference>
<dbReference type="AlphaFoldDB" id="A0A0L0T611"/>
<organism evidence="2 3">
    <name type="scientific">Allomyces macrogynus (strain ATCC 38327)</name>
    <name type="common">Allomyces javanicus var. macrogynus</name>
    <dbReference type="NCBI Taxonomy" id="578462"/>
    <lineage>
        <taxon>Eukaryota</taxon>
        <taxon>Fungi</taxon>
        <taxon>Fungi incertae sedis</taxon>
        <taxon>Blastocladiomycota</taxon>
        <taxon>Blastocladiomycetes</taxon>
        <taxon>Blastocladiales</taxon>
        <taxon>Blastocladiaceae</taxon>
        <taxon>Allomyces</taxon>
    </lineage>
</organism>
<feature type="region of interest" description="Disordered" evidence="1">
    <location>
        <begin position="1"/>
        <end position="51"/>
    </location>
</feature>
<dbReference type="VEuPathDB" id="FungiDB:AMAG_20253"/>
<accession>A0A0L0T611</accession>
<evidence type="ECO:0000313" key="2">
    <source>
        <dbReference type="EMBL" id="KNE70197.1"/>
    </source>
</evidence>
<keyword evidence="3" id="KW-1185">Reference proteome</keyword>
<name>A0A0L0T611_ALLM3</name>
<feature type="compositionally biased region" description="Low complexity" evidence="1">
    <location>
        <begin position="10"/>
        <end position="30"/>
    </location>
</feature>
<gene>
    <name evidence="2" type="ORF">AMAG_20253</name>
</gene>
<evidence type="ECO:0000256" key="1">
    <source>
        <dbReference type="SAM" id="MobiDB-lite"/>
    </source>
</evidence>